<name>Q870A7_TRIAP</name>
<evidence type="ECO:0000256" key="1">
    <source>
        <dbReference type="SAM" id="Phobius"/>
    </source>
</evidence>
<reference evidence="2" key="1">
    <citation type="submission" date="2002-04" db="EMBL/GenBank/DDBJ databases">
        <title>Expression regulation of chit36 in T.asperellum (T.harzianum 203).</title>
        <authorList>
            <person name="Viterbo A."/>
            <person name="Chet I."/>
        </authorList>
    </citation>
    <scope>NUCLEOTIDE SEQUENCE</scope>
    <source>
        <strain evidence="2">T203</strain>
    </source>
</reference>
<organism evidence="2">
    <name type="scientific">Trichoderma asperellum</name>
    <name type="common">Filamentous fungus</name>
    <dbReference type="NCBI Taxonomy" id="101201"/>
    <lineage>
        <taxon>Eukaryota</taxon>
        <taxon>Fungi</taxon>
        <taxon>Dikarya</taxon>
        <taxon>Ascomycota</taxon>
        <taxon>Pezizomycotina</taxon>
        <taxon>Sordariomycetes</taxon>
        <taxon>Hypocreomycetidae</taxon>
        <taxon>Hypocreales</taxon>
        <taxon>Hypocreaceae</taxon>
        <taxon>Trichoderma</taxon>
    </lineage>
</organism>
<proteinExistence type="predicted"/>
<dbReference type="EMBL" id="AF504012">
    <property type="protein sequence ID" value="AAP30850.1"/>
    <property type="molecule type" value="Genomic_DNA"/>
</dbReference>
<protein>
    <submittedName>
        <fullName evidence="2">Uncharacterized protein</fullName>
    </submittedName>
</protein>
<keyword evidence="1" id="KW-0812">Transmembrane</keyword>
<dbReference type="AlphaFoldDB" id="Q870A7"/>
<sequence length="143" mass="15794">MAKGKPKVSVAYLDVYPRKESTAAANRNNTTKDRFCMLWIPAWKPKTVGEGREISAVGQCTATVYHGTNLLVSSRIYLFTLCTHSFVYVFFFQYVAFLISIILSCSIWVAIKAPATVTARARLLAPSCFAPDVTCSRAAKALM</sequence>
<accession>Q870A7</accession>
<feature type="transmembrane region" description="Helical" evidence="1">
    <location>
        <begin position="86"/>
        <end position="111"/>
    </location>
</feature>
<keyword evidence="1" id="KW-1133">Transmembrane helix</keyword>
<keyword evidence="1" id="KW-0472">Membrane</keyword>
<evidence type="ECO:0000313" key="2">
    <source>
        <dbReference type="EMBL" id="AAP30850.1"/>
    </source>
</evidence>